<organism evidence="1 2">
    <name type="scientific">Runella salmonicolor</name>
    <dbReference type="NCBI Taxonomy" id="2950278"/>
    <lineage>
        <taxon>Bacteria</taxon>
        <taxon>Pseudomonadati</taxon>
        <taxon>Bacteroidota</taxon>
        <taxon>Cytophagia</taxon>
        <taxon>Cytophagales</taxon>
        <taxon>Spirosomataceae</taxon>
        <taxon>Runella</taxon>
    </lineage>
</organism>
<dbReference type="EMBL" id="JAMZEL010000003">
    <property type="protein sequence ID" value="MCP1382702.1"/>
    <property type="molecule type" value="Genomic_DNA"/>
</dbReference>
<keyword evidence="2" id="KW-1185">Reference proteome</keyword>
<sequence>MRIFLCISLLFLFSCSIEETEPQIIEEYFFKKTIENPSLPPKTIDLIGDYNCKVNLTIYYLLSNTSDVTNFEFESNVSSLNEKDIILTFPWECIFGCKKYVNKSSQDIKLKASLNGYNLIFNNQQINFNPEIFTLYNGSGSTIPLKKNIYLTFKIKPNKDQEYTYKCTLAKKS</sequence>
<accession>A0ABT1FLT2</accession>
<proteinExistence type="predicted"/>
<gene>
    <name evidence="1" type="ORF">NCI00_09725</name>
</gene>
<evidence type="ECO:0000313" key="2">
    <source>
        <dbReference type="Proteomes" id="UP001204772"/>
    </source>
</evidence>
<dbReference type="RefSeq" id="WP_253526960.1">
    <property type="nucleotide sequence ID" value="NZ_JAMZEL010000003.1"/>
</dbReference>
<reference evidence="1 2" key="1">
    <citation type="submission" date="2022-06" db="EMBL/GenBank/DDBJ databases">
        <title>Runella sp. S5 genome sequencing.</title>
        <authorList>
            <person name="Park S."/>
        </authorList>
    </citation>
    <scope>NUCLEOTIDE SEQUENCE [LARGE SCALE GENOMIC DNA]</scope>
    <source>
        <strain evidence="1 2">S5</strain>
    </source>
</reference>
<evidence type="ECO:0008006" key="3">
    <source>
        <dbReference type="Google" id="ProtNLM"/>
    </source>
</evidence>
<dbReference type="PROSITE" id="PS51257">
    <property type="entry name" value="PROKAR_LIPOPROTEIN"/>
    <property type="match status" value="1"/>
</dbReference>
<name>A0ABT1FLT2_9BACT</name>
<protein>
    <recommendedName>
        <fullName evidence="3">Lipoprotein</fullName>
    </recommendedName>
</protein>
<comment type="caution">
    <text evidence="1">The sequence shown here is derived from an EMBL/GenBank/DDBJ whole genome shotgun (WGS) entry which is preliminary data.</text>
</comment>
<evidence type="ECO:0000313" key="1">
    <source>
        <dbReference type="EMBL" id="MCP1382702.1"/>
    </source>
</evidence>
<dbReference type="Proteomes" id="UP001204772">
    <property type="component" value="Unassembled WGS sequence"/>
</dbReference>